<accession>A0ABV5CIZ8</accession>
<gene>
    <name evidence="1" type="ORF">WKR92_12225</name>
</gene>
<evidence type="ECO:0008006" key="3">
    <source>
        <dbReference type="Google" id="ProtNLM"/>
    </source>
</evidence>
<proteinExistence type="predicted"/>
<name>A0ABV5CIZ8_9SPHI</name>
<dbReference type="EMBL" id="JBBVGT010000003">
    <property type="protein sequence ID" value="MFB5946595.1"/>
    <property type="molecule type" value="Genomic_DNA"/>
</dbReference>
<dbReference type="SUPFAM" id="SSF48452">
    <property type="entry name" value="TPR-like"/>
    <property type="match status" value="1"/>
</dbReference>
<organism evidence="1 2">
    <name type="scientific">Albibacterium profundi</name>
    <dbReference type="NCBI Taxonomy" id="3134906"/>
    <lineage>
        <taxon>Bacteria</taxon>
        <taxon>Pseudomonadati</taxon>
        <taxon>Bacteroidota</taxon>
        <taxon>Sphingobacteriia</taxon>
        <taxon>Sphingobacteriales</taxon>
        <taxon>Sphingobacteriaceae</taxon>
        <taxon>Albibacterium</taxon>
    </lineage>
</organism>
<protein>
    <recommendedName>
        <fullName evidence="3">Tetratricopeptide repeat protein</fullName>
    </recommendedName>
</protein>
<dbReference type="PROSITE" id="PS51257">
    <property type="entry name" value="PROKAR_LIPOPROTEIN"/>
    <property type="match status" value="1"/>
</dbReference>
<dbReference type="Gene3D" id="1.25.40.10">
    <property type="entry name" value="Tetratricopeptide repeat domain"/>
    <property type="match status" value="1"/>
</dbReference>
<reference evidence="1 2" key="1">
    <citation type="submission" date="2024-04" db="EMBL/GenBank/DDBJ databases">
        <title>Albibacterium profundi sp. nov., isolated from sediment of the Challenger Deep of Mariana Trench.</title>
        <authorList>
            <person name="Wang Y."/>
        </authorList>
    </citation>
    <scope>NUCLEOTIDE SEQUENCE [LARGE SCALE GENOMIC DNA]</scope>
    <source>
        <strain evidence="1 2">RHL897</strain>
    </source>
</reference>
<dbReference type="Proteomes" id="UP001580928">
    <property type="component" value="Unassembled WGS sequence"/>
</dbReference>
<sequence length="220" mass="25289">MNKLQLAKISYLVSLLTVFSLLISCNLNNKSEEQIYSKRSIELNDAATAIQMKVVSGEWPKDSLESAVGLYRASIAEDSTNRISYLNYYNSLQLLDRYADAEKLCTEWIRNNPGDHDFRLKRANLYTIQGKKELAEKEYIIIGEWLDNQPPLLIDSTIDKAGVEQVVTRAYNLFIIKNDTSEALRLLHKIQEVYPGNGYTEYAINQISTMSREEYLDHIH</sequence>
<dbReference type="RefSeq" id="WP_375558125.1">
    <property type="nucleotide sequence ID" value="NZ_JBBVGT010000003.1"/>
</dbReference>
<evidence type="ECO:0000313" key="1">
    <source>
        <dbReference type="EMBL" id="MFB5946595.1"/>
    </source>
</evidence>
<keyword evidence="2" id="KW-1185">Reference proteome</keyword>
<evidence type="ECO:0000313" key="2">
    <source>
        <dbReference type="Proteomes" id="UP001580928"/>
    </source>
</evidence>
<comment type="caution">
    <text evidence="1">The sequence shown here is derived from an EMBL/GenBank/DDBJ whole genome shotgun (WGS) entry which is preliminary data.</text>
</comment>
<dbReference type="InterPro" id="IPR011990">
    <property type="entry name" value="TPR-like_helical_dom_sf"/>
</dbReference>